<dbReference type="PANTHER" id="PTHR32309:SF13">
    <property type="entry name" value="FERRIC ENTEROBACTIN TRANSPORT PROTEIN FEPE"/>
    <property type="match status" value="1"/>
</dbReference>
<evidence type="ECO:0000256" key="2">
    <source>
        <dbReference type="ARBA" id="ARBA00022475"/>
    </source>
</evidence>
<name>A0ABW8GH25_9PROT</name>
<dbReference type="InterPro" id="IPR032807">
    <property type="entry name" value="GNVR"/>
</dbReference>
<protein>
    <submittedName>
        <fullName evidence="10">Chain length determinant protein EpsF</fullName>
    </submittedName>
</protein>
<accession>A0ABW8GH25</accession>
<dbReference type="RefSeq" id="WP_400877777.1">
    <property type="nucleotide sequence ID" value="NZ_JBIWXY010000001.1"/>
</dbReference>
<dbReference type="InterPro" id="IPR050445">
    <property type="entry name" value="Bact_polysacc_biosynth/exp"/>
</dbReference>
<proteinExistence type="predicted"/>
<keyword evidence="6" id="KW-0175">Coiled coil</keyword>
<evidence type="ECO:0000313" key="10">
    <source>
        <dbReference type="EMBL" id="MFJ5444670.1"/>
    </source>
</evidence>
<evidence type="ECO:0000256" key="4">
    <source>
        <dbReference type="ARBA" id="ARBA00022989"/>
    </source>
</evidence>
<dbReference type="PANTHER" id="PTHR32309">
    <property type="entry name" value="TYROSINE-PROTEIN KINASE"/>
    <property type="match status" value="1"/>
</dbReference>
<feature type="domain" description="Tyrosine-protein kinase G-rich" evidence="9">
    <location>
        <begin position="348"/>
        <end position="420"/>
    </location>
</feature>
<evidence type="ECO:0000256" key="5">
    <source>
        <dbReference type="ARBA" id="ARBA00023136"/>
    </source>
</evidence>
<sequence>MNFSQLILILKARYKAILFSLIFAIVLSLIISFLMSPTYRSTATVIVNYKGADPVTGIALPAQLMPGYMATQTDIISSRNVAKKVVATLGLSDNAEIQESFQNATNGQGDINDWLANLLLRNLDVRPSRESSLIDITFSGSNPNFASAIANAFAQLYIDTTIELKVEPSKKAAQYFTEQTRQLRADLEAAQKRLSTYQREKSIVSVDERLDVEAARLNELSSQLVLAQAQRVEAQSRQRNATGRSAYDSPDVAANPIIQNLKTEIARAEGKFADISQKYERNHPVYQGAKAEIDNLKLELDSQIKSVASNVASSSNIFQQREAEIKAALAAQKQKVLELSKDRDELSVLTKDVENAQRAYDITMQRFTATNIEGQSNQSEVAILNPAIPSTSPSQPNFLLNIIIGVVFGFLLGVGLAILLEMIDRRVRSSDELIVLFPSPVFAVIPGQQQKIKKLFNKKITKGPFLKLQA</sequence>
<evidence type="ECO:0000256" key="3">
    <source>
        <dbReference type="ARBA" id="ARBA00022692"/>
    </source>
</evidence>
<keyword evidence="2" id="KW-1003">Cell membrane</keyword>
<dbReference type="InterPro" id="IPR017468">
    <property type="entry name" value="Chain_len_reg_EpsF"/>
</dbReference>
<dbReference type="NCBIfam" id="TIGR03017">
    <property type="entry name" value="EpsF"/>
    <property type="match status" value="1"/>
</dbReference>
<evidence type="ECO:0000256" key="7">
    <source>
        <dbReference type="SAM" id="Phobius"/>
    </source>
</evidence>
<dbReference type="InterPro" id="IPR003856">
    <property type="entry name" value="LPS_length_determ_N"/>
</dbReference>
<keyword evidence="11" id="KW-1185">Reference proteome</keyword>
<dbReference type="EMBL" id="JBIWXY010000001">
    <property type="protein sequence ID" value="MFJ5444670.1"/>
    <property type="molecule type" value="Genomic_DNA"/>
</dbReference>
<feature type="coiled-coil region" evidence="6">
    <location>
        <begin position="180"/>
        <end position="306"/>
    </location>
</feature>
<feature type="transmembrane region" description="Helical" evidence="7">
    <location>
        <begin position="12"/>
        <end position="35"/>
    </location>
</feature>
<gene>
    <name evidence="10" type="primary">epsF</name>
    <name evidence="10" type="ORF">ACIKP9_00355</name>
</gene>
<dbReference type="Proteomes" id="UP001617669">
    <property type="component" value="Unassembled WGS sequence"/>
</dbReference>
<evidence type="ECO:0000256" key="1">
    <source>
        <dbReference type="ARBA" id="ARBA00004651"/>
    </source>
</evidence>
<reference evidence="10 11" key="1">
    <citation type="submission" date="2024-11" db="EMBL/GenBank/DDBJ databases">
        <authorList>
            <person name="Kaparullina E.N."/>
            <person name="Delegan Y.A."/>
            <person name="Doronina N.V."/>
        </authorList>
    </citation>
    <scope>NUCLEOTIDE SEQUENCE [LARGE SCALE GENOMIC DNA]</scope>
    <source>
        <strain evidence="10 11">7sh_L</strain>
    </source>
</reference>
<dbReference type="Pfam" id="PF13807">
    <property type="entry name" value="GNVR"/>
    <property type="match status" value="1"/>
</dbReference>
<evidence type="ECO:0000256" key="6">
    <source>
        <dbReference type="SAM" id="Coils"/>
    </source>
</evidence>
<keyword evidence="3 7" id="KW-0812">Transmembrane</keyword>
<evidence type="ECO:0000259" key="9">
    <source>
        <dbReference type="Pfam" id="PF13807"/>
    </source>
</evidence>
<keyword evidence="4 7" id="KW-1133">Transmembrane helix</keyword>
<feature type="transmembrane region" description="Helical" evidence="7">
    <location>
        <begin position="398"/>
        <end position="420"/>
    </location>
</feature>
<organism evidence="10 11">
    <name type="scientific">Methylobacillus methanolivorans</name>
    <dbReference type="NCBI Taxonomy" id="1848927"/>
    <lineage>
        <taxon>Bacteria</taxon>
        <taxon>Pseudomonadati</taxon>
        <taxon>Pseudomonadota</taxon>
        <taxon>Betaproteobacteria</taxon>
        <taxon>Nitrosomonadales</taxon>
        <taxon>Methylophilaceae</taxon>
        <taxon>Methylobacillus</taxon>
    </lineage>
</organism>
<comment type="caution">
    <text evidence="10">The sequence shown here is derived from an EMBL/GenBank/DDBJ whole genome shotgun (WGS) entry which is preliminary data.</text>
</comment>
<comment type="subcellular location">
    <subcellularLocation>
        <location evidence="1">Cell membrane</location>
        <topology evidence="1">Multi-pass membrane protein</topology>
    </subcellularLocation>
</comment>
<evidence type="ECO:0000259" key="8">
    <source>
        <dbReference type="Pfam" id="PF02706"/>
    </source>
</evidence>
<evidence type="ECO:0000313" key="11">
    <source>
        <dbReference type="Proteomes" id="UP001617669"/>
    </source>
</evidence>
<feature type="domain" description="Polysaccharide chain length determinant N-terminal" evidence="8">
    <location>
        <begin position="2"/>
        <end position="88"/>
    </location>
</feature>
<dbReference type="Pfam" id="PF02706">
    <property type="entry name" value="Wzz"/>
    <property type="match status" value="1"/>
</dbReference>
<keyword evidence="5 7" id="KW-0472">Membrane</keyword>